<proteinExistence type="predicted"/>
<name>A0ACC3DQT9_9PEZI</name>
<evidence type="ECO:0000313" key="1">
    <source>
        <dbReference type="EMBL" id="KAK3079019.1"/>
    </source>
</evidence>
<gene>
    <name evidence="1" type="ORF">LTS18_005943</name>
</gene>
<protein>
    <submittedName>
        <fullName evidence="1">Uncharacterized protein</fullName>
    </submittedName>
</protein>
<organism evidence="1 2">
    <name type="scientific">Coniosporium uncinatum</name>
    <dbReference type="NCBI Taxonomy" id="93489"/>
    <lineage>
        <taxon>Eukaryota</taxon>
        <taxon>Fungi</taxon>
        <taxon>Dikarya</taxon>
        <taxon>Ascomycota</taxon>
        <taxon>Pezizomycotina</taxon>
        <taxon>Dothideomycetes</taxon>
        <taxon>Dothideomycetes incertae sedis</taxon>
        <taxon>Coniosporium</taxon>
    </lineage>
</organism>
<reference evidence="1" key="1">
    <citation type="submission" date="2024-09" db="EMBL/GenBank/DDBJ databases">
        <title>Black Yeasts Isolated from many extreme environments.</title>
        <authorList>
            <person name="Coleine C."/>
            <person name="Stajich J.E."/>
            <person name="Selbmann L."/>
        </authorList>
    </citation>
    <scope>NUCLEOTIDE SEQUENCE</scope>
    <source>
        <strain evidence="1">CCFEE 5737</strain>
    </source>
</reference>
<dbReference type="EMBL" id="JAWDJW010001434">
    <property type="protein sequence ID" value="KAK3079019.1"/>
    <property type="molecule type" value="Genomic_DNA"/>
</dbReference>
<accession>A0ACC3DQT9</accession>
<sequence length="502" mass="52911">PRSAMAALAGGPALRDTTEQAGLSDSLRVAPHAVAASPAETMLTASPATPGLMQVLSAGGSNPSSPSTAKFPIRPRLKTNHSQLSLKARTFSASSPDDASESSIGTPISTTFSTFASRTGRSTKESQHQQQQSHASADNNTNAMPPTPSIPTFINGGSYLFETDVHSPFSPGTPNPSTFNAPAALEPCPDAFLLRPFWLLRSVYQTIAHPRGGYLTTRLFVPRDVWRTKGVKLKNVDEKISQLDLLSAALMKLSAVDTLDADAVLEEMQSLELVLDQVQANLTKKLGSDVGVNSVGALFKDAPSGVGDVAGGSGGPHSASVPSDVRDPLTGSVLPPKSSSMPARNYLTSWRKLRSKSSSAGLNSLASSLGAAAREAKEAGGPVMHSVPMTSLPNVRFTKRDIGSVGAMGSGPNANYMGALARLCDSVQIVGMSSVSSPPFYQIARQAEDPGLKLSSPTHVGIELCTRHASEFFGFYVCRFVVQDLSTLLDKFVKRGSEWVML</sequence>
<dbReference type="Proteomes" id="UP001186974">
    <property type="component" value="Unassembled WGS sequence"/>
</dbReference>
<feature type="non-terminal residue" evidence="1">
    <location>
        <position position="1"/>
    </location>
</feature>
<evidence type="ECO:0000313" key="2">
    <source>
        <dbReference type="Proteomes" id="UP001186974"/>
    </source>
</evidence>
<comment type="caution">
    <text evidence="1">The sequence shown here is derived from an EMBL/GenBank/DDBJ whole genome shotgun (WGS) entry which is preliminary data.</text>
</comment>
<keyword evidence="2" id="KW-1185">Reference proteome</keyword>